<dbReference type="GO" id="GO:0007140">
    <property type="term" value="P:male meiotic nuclear division"/>
    <property type="evidence" value="ECO:0007669"/>
    <property type="project" value="InterPro"/>
</dbReference>
<dbReference type="EMBL" id="CP136893">
    <property type="protein sequence ID" value="WOL03710.1"/>
    <property type="molecule type" value="Genomic_DNA"/>
</dbReference>
<reference evidence="1 2" key="1">
    <citation type="submission" date="2023-10" db="EMBL/GenBank/DDBJ databases">
        <title>Chromosome-scale genome assembly provides insights into flower coloration mechanisms of Canna indica.</title>
        <authorList>
            <person name="Li C."/>
        </authorList>
    </citation>
    <scope>NUCLEOTIDE SEQUENCE [LARGE SCALE GENOMIC DNA]</scope>
    <source>
        <tissue evidence="1">Flower</tissue>
    </source>
</reference>
<proteinExistence type="predicted"/>
<dbReference type="InterPro" id="IPR039933">
    <property type="entry name" value="XRI1"/>
</dbReference>
<keyword evidence="2" id="KW-1185">Reference proteome</keyword>
<accession>A0AAQ3K9S2</accession>
<protein>
    <recommendedName>
        <fullName evidence="3">Protein XRI1</fullName>
    </recommendedName>
</protein>
<evidence type="ECO:0000313" key="1">
    <source>
        <dbReference type="EMBL" id="WOL03710.1"/>
    </source>
</evidence>
<dbReference type="AlphaFoldDB" id="A0AAQ3K9S2"/>
<dbReference type="PANTHER" id="PTHR33385">
    <property type="entry name" value="PROTEIN XRI1"/>
    <property type="match status" value="1"/>
</dbReference>
<dbReference type="PANTHER" id="PTHR33385:SF4">
    <property type="entry name" value="PROTEIN XRI1"/>
    <property type="match status" value="1"/>
</dbReference>
<evidence type="ECO:0000313" key="2">
    <source>
        <dbReference type="Proteomes" id="UP001327560"/>
    </source>
</evidence>
<evidence type="ECO:0008006" key="3">
    <source>
        <dbReference type="Google" id="ProtNLM"/>
    </source>
</evidence>
<gene>
    <name evidence="1" type="ORF">Cni_G12430</name>
</gene>
<sequence>MEFDDCNDKNNNEIWEWPGEEYNLQRDTRSGFSHLFWDGVSQNEDDLSYMLDEHTPIKACTDFWHQNSNFEDQNTKGLEECNVSMQFKRRRTLQFTSDVTVTENDQIGSTFLKTKEVLEPSMMQDGISESLECTAQWALGFSDDRSTLNYEGMDQTSNGWLVDCLNESEMYCSPDETNTIVAFNQQADISEYYHDSPAMEVPETPTPAHLKVFKGKKSYIQSPRKLTTSIAYPFALIKPCGVHGDVTLSDINQRIHAPTASKLMHKTDEDPSISYQTSAFSGKPVVVKTKIRTEGGQGSITIMRTKG</sequence>
<name>A0AAQ3K9S2_9LILI</name>
<dbReference type="Proteomes" id="UP001327560">
    <property type="component" value="Chromosome 4"/>
</dbReference>
<dbReference type="GO" id="GO:0007143">
    <property type="term" value="P:female meiotic nuclear division"/>
    <property type="evidence" value="ECO:0007669"/>
    <property type="project" value="InterPro"/>
</dbReference>
<organism evidence="1 2">
    <name type="scientific">Canna indica</name>
    <name type="common">Indian-shot</name>
    <dbReference type="NCBI Taxonomy" id="4628"/>
    <lineage>
        <taxon>Eukaryota</taxon>
        <taxon>Viridiplantae</taxon>
        <taxon>Streptophyta</taxon>
        <taxon>Embryophyta</taxon>
        <taxon>Tracheophyta</taxon>
        <taxon>Spermatophyta</taxon>
        <taxon>Magnoliopsida</taxon>
        <taxon>Liliopsida</taxon>
        <taxon>Zingiberales</taxon>
        <taxon>Cannaceae</taxon>
        <taxon>Canna</taxon>
    </lineage>
</organism>